<reference evidence="3" key="1">
    <citation type="journal article" date="2020" name="BMC Genomics">
        <title>Correction to: Identification and distribution of gene clusters required for synthesis of sphingolipid metabolism inhibitors in diverse species of the filamentous fungus Fusarium.</title>
        <authorList>
            <person name="Kim H.S."/>
            <person name="Lohmar J.M."/>
            <person name="Busman M."/>
            <person name="Brown D.W."/>
            <person name="Naumann T.A."/>
            <person name="Divon H.H."/>
            <person name="Lysoe E."/>
            <person name="Uhlig S."/>
            <person name="Proctor R.H."/>
        </authorList>
    </citation>
    <scope>NUCLEOTIDE SEQUENCE</scope>
    <source>
        <strain evidence="3">NRRL 22465</strain>
    </source>
</reference>
<gene>
    <name evidence="3" type="ORF">FZEAL_2647</name>
</gene>
<evidence type="ECO:0000256" key="2">
    <source>
        <dbReference type="SAM" id="Phobius"/>
    </source>
</evidence>
<keyword evidence="4" id="KW-1185">Reference proteome</keyword>
<dbReference type="InterPro" id="IPR053018">
    <property type="entry name" value="Elsinochrome_Biosynth-Asso"/>
</dbReference>
<organism evidence="3 4">
    <name type="scientific">Fusarium zealandicum</name>
    <dbReference type="NCBI Taxonomy" id="1053134"/>
    <lineage>
        <taxon>Eukaryota</taxon>
        <taxon>Fungi</taxon>
        <taxon>Dikarya</taxon>
        <taxon>Ascomycota</taxon>
        <taxon>Pezizomycotina</taxon>
        <taxon>Sordariomycetes</taxon>
        <taxon>Hypocreomycetidae</taxon>
        <taxon>Hypocreales</taxon>
        <taxon>Nectriaceae</taxon>
        <taxon>Fusarium</taxon>
        <taxon>Fusarium staphyleae species complex</taxon>
    </lineage>
</organism>
<keyword evidence="2" id="KW-0472">Membrane</keyword>
<feature type="transmembrane region" description="Helical" evidence="2">
    <location>
        <begin position="137"/>
        <end position="158"/>
    </location>
</feature>
<accession>A0A8H4UQB2</accession>
<feature type="region of interest" description="Disordered" evidence="1">
    <location>
        <begin position="560"/>
        <end position="589"/>
    </location>
</feature>
<protein>
    <recommendedName>
        <fullName evidence="5">Transmembrane protein</fullName>
    </recommendedName>
</protein>
<feature type="transmembrane region" description="Helical" evidence="2">
    <location>
        <begin position="453"/>
        <end position="473"/>
    </location>
</feature>
<proteinExistence type="predicted"/>
<feature type="transmembrane region" description="Helical" evidence="2">
    <location>
        <begin position="493"/>
        <end position="512"/>
    </location>
</feature>
<dbReference type="EMBL" id="JABEYC010000160">
    <property type="protein sequence ID" value="KAF4981581.1"/>
    <property type="molecule type" value="Genomic_DNA"/>
</dbReference>
<dbReference type="AlphaFoldDB" id="A0A8H4UQB2"/>
<comment type="caution">
    <text evidence="3">The sequence shown here is derived from an EMBL/GenBank/DDBJ whole genome shotgun (WGS) entry which is preliminary data.</text>
</comment>
<dbReference type="PANTHER" id="PTHR37577">
    <property type="entry name" value="INTEGRAL MEMBRANE PROTEIN"/>
    <property type="match status" value="1"/>
</dbReference>
<dbReference type="OrthoDB" id="5427664at2759"/>
<evidence type="ECO:0000313" key="4">
    <source>
        <dbReference type="Proteomes" id="UP000635477"/>
    </source>
</evidence>
<name>A0A8H4UQB2_9HYPO</name>
<evidence type="ECO:0008006" key="5">
    <source>
        <dbReference type="Google" id="ProtNLM"/>
    </source>
</evidence>
<sequence length="621" mass="68794">MNDRIDRSVDLSDKPPSTYYMSLGILDILSGRKTNQAAHITSVSSAFESRPRHLRNLTPASQLRGKRTSYHSRVWAVRTSNPVVFGAKYLLYTTSPAFLAPELSQVASRRAPMGNSCSVSDREAELEPYGDVAGPGVITGFLGTAYFATLLVILHYFIAFNPKENPFSTSTENPSLIATEDPSSTTADYYPNPIDVYFKDLISKLYQKALPVFDFLNIPPVRWLNERQGWHEVFLKTIISMCDIQIVTGFGVLISGFANLHNGISAYHFQLVVLVAWFSHVTHIAGLTVLRQYLYSRPVERLARALAMGLLLVMLITALVPTVYFNWALEEKEGSAGLPGSSARCFYDIPQANRWHESSTKRSLAGTHACQSVVVSVLLISLSFTTRMIKLHHASKNLAMSCRKRASETWVKFILWSIPDQTSSNAERAEERAEYMIHAKVAIMLSARLYSDLLASVLSDVYWLLVSTIWGTMKFFMAKDSARANDFEWTFGQTLPVFLLVAPLLTMMGIVFELGNPKPLPGPQSVGVVPDNIADNAEAVDVESAPEAQPLTTSSVAAVTEHGPDNTEPVNQQTRPAIQPTYQPASGGGTTIYSSIISRKYKSTSRARNIDRQHGPQVWQS</sequence>
<dbReference type="Proteomes" id="UP000635477">
    <property type="component" value="Unassembled WGS sequence"/>
</dbReference>
<evidence type="ECO:0000256" key="1">
    <source>
        <dbReference type="SAM" id="MobiDB-lite"/>
    </source>
</evidence>
<keyword evidence="2" id="KW-0812">Transmembrane</keyword>
<feature type="transmembrane region" description="Helical" evidence="2">
    <location>
        <begin position="365"/>
        <end position="386"/>
    </location>
</feature>
<feature type="transmembrane region" description="Helical" evidence="2">
    <location>
        <begin position="233"/>
        <end position="257"/>
    </location>
</feature>
<feature type="transmembrane region" description="Helical" evidence="2">
    <location>
        <begin position="269"/>
        <end position="290"/>
    </location>
</feature>
<evidence type="ECO:0000313" key="3">
    <source>
        <dbReference type="EMBL" id="KAF4981581.1"/>
    </source>
</evidence>
<feature type="compositionally biased region" description="Polar residues" evidence="1">
    <location>
        <begin position="568"/>
        <end position="584"/>
    </location>
</feature>
<keyword evidence="2" id="KW-1133">Transmembrane helix</keyword>
<reference evidence="3" key="2">
    <citation type="submission" date="2020-05" db="EMBL/GenBank/DDBJ databases">
        <authorList>
            <person name="Kim H.-S."/>
            <person name="Proctor R.H."/>
            <person name="Brown D.W."/>
        </authorList>
    </citation>
    <scope>NUCLEOTIDE SEQUENCE</scope>
    <source>
        <strain evidence="3">NRRL 22465</strain>
    </source>
</reference>
<dbReference type="PANTHER" id="PTHR37577:SF1">
    <property type="entry name" value="INTEGRAL MEMBRANE PROTEIN"/>
    <property type="match status" value="1"/>
</dbReference>
<feature type="transmembrane region" description="Helical" evidence="2">
    <location>
        <begin position="302"/>
        <end position="325"/>
    </location>
</feature>